<evidence type="ECO:0000256" key="1">
    <source>
        <dbReference type="ARBA" id="ARBA00022574"/>
    </source>
</evidence>
<dbReference type="InterPro" id="IPR036322">
    <property type="entry name" value="WD40_repeat_dom_sf"/>
</dbReference>
<dbReference type="PANTHER" id="PTHR44472">
    <property type="entry name" value="DDB1- AND CUL4-ASSOCIATED FACTOR 4-RELATED"/>
    <property type="match status" value="1"/>
</dbReference>
<protein>
    <submittedName>
        <fullName evidence="4">Uncharacterized protein</fullName>
    </submittedName>
</protein>
<comment type="caution">
    <text evidence="4">The sequence shown here is derived from an EMBL/GenBank/DDBJ whole genome shotgun (WGS) entry which is preliminary data.</text>
</comment>
<proteinExistence type="predicted"/>
<dbReference type="Gene3D" id="2.130.10.10">
    <property type="entry name" value="YVTN repeat-like/Quinoprotein amine dehydrogenase"/>
    <property type="match status" value="1"/>
</dbReference>
<dbReference type="SUPFAM" id="SSF50978">
    <property type="entry name" value="WD40 repeat-like"/>
    <property type="match status" value="1"/>
</dbReference>
<dbReference type="PROSITE" id="PS50082">
    <property type="entry name" value="WD_REPEATS_2"/>
    <property type="match status" value="1"/>
</dbReference>
<reference evidence="4 5" key="1">
    <citation type="submission" date="2024-02" db="EMBL/GenBank/DDBJ databases">
        <authorList>
            <person name="Chen Y."/>
            <person name="Shah S."/>
            <person name="Dougan E. K."/>
            <person name="Thang M."/>
            <person name="Chan C."/>
        </authorList>
    </citation>
    <scope>NUCLEOTIDE SEQUENCE [LARGE SCALE GENOMIC DNA]</scope>
</reference>
<dbReference type="InterPro" id="IPR015943">
    <property type="entry name" value="WD40/YVTN_repeat-like_dom_sf"/>
</dbReference>
<keyword evidence="5" id="KW-1185">Reference proteome</keyword>
<accession>A0ABP0KG24</accession>
<keyword evidence="2" id="KW-0677">Repeat</keyword>
<organism evidence="4 5">
    <name type="scientific">Durusdinium trenchii</name>
    <dbReference type="NCBI Taxonomy" id="1381693"/>
    <lineage>
        <taxon>Eukaryota</taxon>
        <taxon>Sar</taxon>
        <taxon>Alveolata</taxon>
        <taxon>Dinophyceae</taxon>
        <taxon>Suessiales</taxon>
        <taxon>Symbiodiniaceae</taxon>
        <taxon>Durusdinium</taxon>
    </lineage>
</organism>
<dbReference type="InterPro" id="IPR019775">
    <property type="entry name" value="WD40_repeat_CS"/>
</dbReference>
<evidence type="ECO:0000256" key="3">
    <source>
        <dbReference type="PROSITE-ProRule" id="PRU00221"/>
    </source>
</evidence>
<evidence type="ECO:0000313" key="5">
    <source>
        <dbReference type="Proteomes" id="UP001642464"/>
    </source>
</evidence>
<dbReference type="EMBL" id="CAXAMM010011228">
    <property type="protein sequence ID" value="CAK9025577.1"/>
    <property type="molecule type" value="Genomic_DNA"/>
</dbReference>
<keyword evidence="1 3" id="KW-0853">WD repeat</keyword>
<dbReference type="PROSITE" id="PS00678">
    <property type="entry name" value="WD_REPEATS_1"/>
    <property type="match status" value="1"/>
</dbReference>
<feature type="repeat" description="WD" evidence="3">
    <location>
        <begin position="402"/>
        <end position="430"/>
    </location>
</feature>
<dbReference type="InterPro" id="IPR001680">
    <property type="entry name" value="WD40_rpt"/>
</dbReference>
<sequence length="470" mass="51239">MAQEVAQGDEAAAEAAVRRMAVVGAVVEGSRLVLREEELVVAVYVLLMALPGFFFDSKRQRFFPEGTVLSDSSEGEEVKDVEDGANCRARPATHASARTWPALIRHRETAGGADTKSRVNALCSQGLRVRGWTRPSSRVFLERVADLMVFWSLDEVWVRPREPPNVDGQGVLHLAQHAGMTGTPHDNLLAERNPVFPALHDINSVECVLSNRAAAVAVTSRFRLMVTVREPGTFEEKFRTHESLPSSLLPNCLAWGRDASVLSVVGANGHSYVMSDISDDGCVRRVLKEDASVGVFAQSFADNNKVILRGHRNGKMSFVDLRGPKTVLFDQVPRSGTTVHSAGWLRPLEFTDDQSVIVCATNASAGSRSGLLLFDRRFGKGPVSEFPGHITSHRHQNRPCVDPDETLLAAVGHDSSMRVWDLRTGRRLHALPLSSPHGALDLATPVRCSISRAPGIELWASVGPLTTLIS</sequence>
<dbReference type="PANTHER" id="PTHR44472:SF1">
    <property type="entry name" value="DDB1 AND CUL4 ASSOCIATED FACTOR 4"/>
    <property type="match status" value="1"/>
</dbReference>
<evidence type="ECO:0000256" key="2">
    <source>
        <dbReference type="ARBA" id="ARBA00022737"/>
    </source>
</evidence>
<gene>
    <name evidence="4" type="ORF">SCF082_LOCUS17147</name>
</gene>
<dbReference type="InterPro" id="IPR052254">
    <property type="entry name" value="CUL4-DDB1_E3_ligase_receptor"/>
</dbReference>
<dbReference type="Proteomes" id="UP001642464">
    <property type="component" value="Unassembled WGS sequence"/>
</dbReference>
<evidence type="ECO:0000313" key="4">
    <source>
        <dbReference type="EMBL" id="CAK9025577.1"/>
    </source>
</evidence>
<name>A0ABP0KG24_9DINO</name>